<evidence type="ECO:0000256" key="2">
    <source>
        <dbReference type="ARBA" id="ARBA00022679"/>
    </source>
</evidence>
<evidence type="ECO:0000256" key="4">
    <source>
        <dbReference type="ARBA" id="ARBA00022984"/>
    </source>
</evidence>
<dbReference type="InterPro" id="IPR038063">
    <property type="entry name" value="Transpep_catalytic_dom"/>
</dbReference>
<organism evidence="8 9">
    <name type="scientific">Plectonema cf. radiosum LEGE 06105</name>
    <dbReference type="NCBI Taxonomy" id="945769"/>
    <lineage>
        <taxon>Bacteria</taxon>
        <taxon>Bacillati</taxon>
        <taxon>Cyanobacteriota</taxon>
        <taxon>Cyanophyceae</taxon>
        <taxon>Oscillatoriophycideae</taxon>
        <taxon>Oscillatoriales</taxon>
        <taxon>Microcoleaceae</taxon>
        <taxon>Plectonema</taxon>
    </lineage>
</organism>
<dbReference type="RefSeq" id="WP_193920552.1">
    <property type="nucleotide sequence ID" value="NZ_JADEWL010000035.1"/>
</dbReference>
<feature type="domain" description="L,D-TPase catalytic" evidence="7">
    <location>
        <begin position="51"/>
        <end position="134"/>
    </location>
</feature>
<dbReference type="Pfam" id="PF01471">
    <property type="entry name" value="PG_binding_1"/>
    <property type="match status" value="1"/>
</dbReference>
<proteinExistence type="predicted"/>
<comment type="caution">
    <text evidence="8">The sequence shown here is derived from an EMBL/GenBank/DDBJ whole genome shotgun (WGS) entry which is preliminary data.</text>
</comment>
<feature type="domain" description="Peptidoglycan binding-like" evidence="6">
    <location>
        <begin position="155"/>
        <end position="208"/>
    </location>
</feature>
<evidence type="ECO:0000256" key="1">
    <source>
        <dbReference type="ARBA" id="ARBA00004752"/>
    </source>
</evidence>
<evidence type="ECO:0000256" key="5">
    <source>
        <dbReference type="ARBA" id="ARBA00023316"/>
    </source>
</evidence>
<dbReference type="Gene3D" id="2.40.440.10">
    <property type="entry name" value="L,D-transpeptidase catalytic domain-like"/>
    <property type="match status" value="1"/>
</dbReference>
<evidence type="ECO:0000259" key="6">
    <source>
        <dbReference type="Pfam" id="PF01471"/>
    </source>
</evidence>
<accession>A0A8J7JTC1</accession>
<evidence type="ECO:0000313" key="8">
    <source>
        <dbReference type="EMBL" id="MBE9213539.1"/>
    </source>
</evidence>
<comment type="pathway">
    <text evidence="1">Cell wall biogenesis; peptidoglycan biosynthesis.</text>
</comment>
<dbReference type="UniPathway" id="UPA00219"/>
<dbReference type="GO" id="GO:0016740">
    <property type="term" value="F:transferase activity"/>
    <property type="evidence" value="ECO:0007669"/>
    <property type="project" value="UniProtKB-KW"/>
</dbReference>
<sequence>MTETYISKVNVDLWKQEVTLEWTGPNAAAQQKGPYHCTPGEGMAGIDCDDVATSKKRGTNCTPKGEFAVIRHERRFSQFPEAEWVTRFQDDARGIALHYYPRVPEFPDSNGCVRIGNLEVAKRIHDNTKPGKSIVRVYGELRPNFNNTLKKGANGRDVKKLQRQLANKGYNVSVDGDFGPKTEAIVKQFQKDKGLLSDGICGRQTYGTLFA</sequence>
<dbReference type="Pfam" id="PF03734">
    <property type="entry name" value="YkuD"/>
    <property type="match status" value="1"/>
</dbReference>
<dbReference type="InterPro" id="IPR036366">
    <property type="entry name" value="PGBDSf"/>
</dbReference>
<keyword evidence="5" id="KW-0961">Cell wall biogenesis/degradation</keyword>
<dbReference type="EMBL" id="JADEWL010000035">
    <property type="protein sequence ID" value="MBE9213539.1"/>
    <property type="molecule type" value="Genomic_DNA"/>
</dbReference>
<dbReference type="SUPFAM" id="SSF141523">
    <property type="entry name" value="L,D-transpeptidase catalytic domain-like"/>
    <property type="match status" value="1"/>
</dbReference>
<dbReference type="GO" id="GO:0009252">
    <property type="term" value="P:peptidoglycan biosynthetic process"/>
    <property type="evidence" value="ECO:0007669"/>
    <property type="project" value="UniProtKB-UniPathway"/>
</dbReference>
<dbReference type="AlphaFoldDB" id="A0A8J7JTC1"/>
<evidence type="ECO:0000259" key="7">
    <source>
        <dbReference type="Pfam" id="PF03734"/>
    </source>
</evidence>
<name>A0A8J7JTC1_9CYAN</name>
<keyword evidence="3" id="KW-0133">Cell shape</keyword>
<dbReference type="CDD" id="cd16913">
    <property type="entry name" value="YkuD_like"/>
    <property type="match status" value="1"/>
</dbReference>
<dbReference type="SUPFAM" id="SSF47090">
    <property type="entry name" value="PGBD-like"/>
    <property type="match status" value="1"/>
</dbReference>
<dbReference type="InterPro" id="IPR002477">
    <property type="entry name" value="Peptidoglycan-bd-like"/>
</dbReference>
<keyword evidence="9" id="KW-1185">Reference proteome</keyword>
<dbReference type="Proteomes" id="UP000620559">
    <property type="component" value="Unassembled WGS sequence"/>
</dbReference>
<dbReference type="GO" id="GO:0008360">
    <property type="term" value="P:regulation of cell shape"/>
    <property type="evidence" value="ECO:0007669"/>
    <property type="project" value="UniProtKB-KW"/>
</dbReference>
<keyword evidence="4" id="KW-0573">Peptidoglycan synthesis</keyword>
<dbReference type="GO" id="GO:0071555">
    <property type="term" value="P:cell wall organization"/>
    <property type="evidence" value="ECO:0007669"/>
    <property type="project" value="UniProtKB-KW"/>
</dbReference>
<dbReference type="Gene3D" id="1.10.101.10">
    <property type="entry name" value="PGBD-like superfamily/PGBD"/>
    <property type="match status" value="1"/>
</dbReference>
<reference evidence="8" key="1">
    <citation type="submission" date="2020-10" db="EMBL/GenBank/DDBJ databases">
        <authorList>
            <person name="Castelo-Branco R."/>
            <person name="Eusebio N."/>
            <person name="Adriana R."/>
            <person name="Vieira A."/>
            <person name="Brugerolle De Fraissinette N."/>
            <person name="Rezende De Castro R."/>
            <person name="Schneider M.P."/>
            <person name="Vasconcelos V."/>
            <person name="Leao P.N."/>
        </authorList>
    </citation>
    <scope>NUCLEOTIDE SEQUENCE</scope>
    <source>
        <strain evidence="8">LEGE 06105</strain>
    </source>
</reference>
<keyword evidence="2" id="KW-0808">Transferase</keyword>
<dbReference type="InterPro" id="IPR005490">
    <property type="entry name" value="LD_TPept_cat_dom"/>
</dbReference>
<evidence type="ECO:0000313" key="9">
    <source>
        <dbReference type="Proteomes" id="UP000620559"/>
    </source>
</evidence>
<dbReference type="InterPro" id="IPR036365">
    <property type="entry name" value="PGBD-like_sf"/>
</dbReference>
<evidence type="ECO:0000256" key="3">
    <source>
        <dbReference type="ARBA" id="ARBA00022960"/>
    </source>
</evidence>
<protein>
    <submittedName>
        <fullName evidence="8">Peptidoglycan-binding protein</fullName>
    </submittedName>
</protein>
<gene>
    <name evidence="8" type="ORF">IQ247_12820</name>
</gene>